<comment type="caution">
    <text evidence="2">The sequence shown here is derived from an EMBL/GenBank/DDBJ whole genome shotgun (WGS) entry which is preliminary data.</text>
</comment>
<protein>
    <submittedName>
        <fullName evidence="2">Transposase, TnpA family</fullName>
    </submittedName>
</protein>
<feature type="domain" description="DUF4158" evidence="1">
    <location>
        <begin position="5"/>
        <end position="65"/>
    </location>
</feature>
<organism evidence="2 3">
    <name type="scientific">Accumulibacter regalis</name>
    <dbReference type="NCBI Taxonomy" id="522306"/>
    <lineage>
        <taxon>Bacteria</taxon>
        <taxon>Pseudomonadati</taxon>
        <taxon>Pseudomonadota</taxon>
        <taxon>Betaproteobacteria</taxon>
        <taxon>Candidatus Accumulibacter</taxon>
    </lineage>
</organism>
<dbReference type="STRING" id="1454004.AW11_00927"/>
<proteinExistence type="predicted"/>
<dbReference type="Proteomes" id="UP000022141">
    <property type="component" value="Unassembled WGS sequence"/>
</dbReference>
<name>A0A011RG80_ACCRE</name>
<dbReference type="eggNOG" id="COG4644">
    <property type="taxonomic scope" value="Bacteria"/>
</dbReference>
<dbReference type="PATRIC" id="fig|1454004.3.peg.975"/>
<reference evidence="2" key="1">
    <citation type="submission" date="2014-02" db="EMBL/GenBank/DDBJ databases">
        <title>Expanding our view of genomic diversity in Candidatus Accumulibacter clades.</title>
        <authorList>
            <person name="Skennerton C.T."/>
            <person name="Barr J.J."/>
            <person name="Slater F.R."/>
            <person name="Bond P.L."/>
            <person name="Tyson G.W."/>
        </authorList>
    </citation>
    <scope>NUCLEOTIDE SEQUENCE [LARGE SCALE GENOMIC DNA]</scope>
</reference>
<dbReference type="AlphaFoldDB" id="A0A011RG80"/>
<evidence type="ECO:0000313" key="2">
    <source>
        <dbReference type="EMBL" id="EXI90224.1"/>
    </source>
</evidence>
<evidence type="ECO:0000259" key="1">
    <source>
        <dbReference type="Pfam" id="PF13700"/>
    </source>
</evidence>
<dbReference type="Pfam" id="PF13700">
    <property type="entry name" value="DUF4158"/>
    <property type="match status" value="1"/>
</dbReference>
<dbReference type="EMBL" id="JEMY01000008">
    <property type="protein sequence ID" value="EXI90224.1"/>
    <property type="molecule type" value="Genomic_DNA"/>
</dbReference>
<accession>A0A011RG80</accession>
<sequence length="68" mass="7833">MPVSFLSATQRERYGRYPATPSAEQLARYFYLDDDDRAGIARKRRDRSRLGYALQLATARFLGTFQGL</sequence>
<dbReference type="InterPro" id="IPR025296">
    <property type="entry name" value="DUF4158"/>
</dbReference>
<evidence type="ECO:0000313" key="3">
    <source>
        <dbReference type="Proteomes" id="UP000022141"/>
    </source>
</evidence>
<gene>
    <name evidence="2" type="ORF">AW11_00927</name>
</gene>
<keyword evidence="3" id="KW-1185">Reference proteome</keyword>